<organism evidence="4 5">
    <name type="scientific">Candidatus Symbiobacter mobilis CR</name>
    <dbReference type="NCBI Taxonomy" id="946483"/>
    <lineage>
        <taxon>Bacteria</taxon>
        <taxon>Pseudomonadati</taxon>
        <taxon>Pseudomonadota</taxon>
        <taxon>Betaproteobacteria</taxon>
        <taxon>Burkholderiales</taxon>
        <taxon>Comamonadaceae</taxon>
    </lineage>
</organism>
<dbReference type="Gene3D" id="3.90.1580.10">
    <property type="entry name" value="paralog of FGE (formylglycine-generating enzyme)"/>
    <property type="match status" value="1"/>
</dbReference>
<dbReference type="GO" id="GO:0006508">
    <property type="term" value="P:proteolysis"/>
    <property type="evidence" value="ECO:0007669"/>
    <property type="project" value="InterPro"/>
</dbReference>
<dbReference type="GO" id="GO:0004197">
    <property type="term" value="F:cysteine-type endopeptidase activity"/>
    <property type="evidence" value="ECO:0007669"/>
    <property type="project" value="InterPro"/>
</dbReference>
<dbReference type="eggNOG" id="COG1262">
    <property type="taxonomic scope" value="Bacteria"/>
</dbReference>
<dbReference type="PANTHER" id="PTHR22576:SF37">
    <property type="entry name" value="MUCOSA-ASSOCIATED LYMPHOID TISSUE LYMPHOMA TRANSLOCATION PROTEIN 1"/>
    <property type="match status" value="1"/>
</dbReference>
<dbReference type="Pfam" id="PF03781">
    <property type="entry name" value="FGE-sulfatase"/>
    <property type="match status" value="1"/>
</dbReference>
<dbReference type="AlphaFoldDB" id="U5N7Z3"/>
<keyword evidence="1" id="KW-0732">Signal</keyword>
<dbReference type="KEGG" id="cbx:Cenrod_0246"/>
<dbReference type="InterPro" id="IPR052039">
    <property type="entry name" value="Caspase-related_regulators"/>
</dbReference>
<evidence type="ECO:0000259" key="3">
    <source>
        <dbReference type="Pfam" id="PF03781"/>
    </source>
</evidence>
<dbReference type="SUPFAM" id="SSF56436">
    <property type="entry name" value="C-type lectin-like"/>
    <property type="match status" value="1"/>
</dbReference>
<feature type="chain" id="PRO_5004662840" evidence="1">
    <location>
        <begin position="20"/>
        <end position="540"/>
    </location>
</feature>
<dbReference type="InterPro" id="IPR005532">
    <property type="entry name" value="SUMF_dom"/>
</dbReference>
<dbReference type="InterPro" id="IPR016187">
    <property type="entry name" value="CTDL_fold"/>
</dbReference>
<dbReference type="eggNOG" id="COG4249">
    <property type="taxonomic scope" value="Bacteria"/>
</dbReference>
<dbReference type="InterPro" id="IPR011600">
    <property type="entry name" value="Pept_C14_caspase"/>
</dbReference>
<evidence type="ECO:0000313" key="5">
    <source>
        <dbReference type="Proteomes" id="UP000017184"/>
    </source>
</evidence>
<dbReference type="Gene3D" id="3.40.50.1460">
    <property type="match status" value="1"/>
</dbReference>
<dbReference type="SUPFAM" id="SSF52129">
    <property type="entry name" value="Caspase-like"/>
    <property type="match status" value="1"/>
</dbReference>
<name>U5N7Z3_9BURK</name>
<feature type="signal peptide" evidence="1">
    <location>
        <begin position="1"/>
        <end position="19"/>
    </location>
</feature>
<evidence type="ECO:0000259" key="2">
    <source>
        <dbReference type="Pfam" id="PF00656"/>
    </source>
</evidence>
<dbReference type="Proteomes" id="UP000017184">
    <property type="component" value="Chromosome"/>
</dbReference>
<keyword evidence="5" id="KW-1185">Reference proteome</keyword>
<dbReference type="EMBL" id="CP004885">
    <property type="protein sequence ID" value="AGX86373.1"/>
    <property type="molecule type" value="Genomic_DNA"/>
</dbReference>
<protein>
    <submittedName>
        <fullName evidence="4">Caspase-domain protein</fullName>
    </submittedName>
</protein>
<evidence type="ECO:0000313" key="4">
    <source>
        <dbReference type="EMBL" id="AGX86373.1"/>
    </source>
</evidence>
<dbReference type="HOGENOM" id="CLU_010181_1_0_4"/>
<dbReference type="PANTHER" id="PTHR22576">
    <property type="entry name" value="MUCOSA ASSOCIATED LYMPHOID TISSUE LYMPHOMA TRANSLOCATION PROTEIN 1/PARACASPASE"/>
    <property type="match status" value="1"/>
</dbReference>
<accession>U5N7Z3</accession>
<dbReference type="OrthoDB" id="9768004at2"/>
<reference evidence="4 5" key="1">
    <citation type="journal article" date="2013" name="Genome Biol.">
        <title>Genomic analysis reveals key aspects of prokaryotic symbiosis in the phototrophic consortium "Chlorochromatium aggregatum".</title>
        <authorList>
            <person name="Liu Z."/>
            <person name="Muller J."/>
            <person name="Li T."/>
            <person name="Alvey R.M."/>
            <person name="Vogl K."/>
            <person name="Frigaard N.U."/>
            <person name="Rockwell N.C."/>
            <person name="Boyd E.S."/>
            <person name="Tomsho L.P."/>
            <person name="Schuster S.C."/>
            <person name="Henke P."/>
            <person name="Rohde M."/>
            <person name="Overmann J."/>
            <person name="Bryant D.A."/>
        </authorList>
    </citation>
    <scope>NUCLEOTIDE SEQUENCE [LARGE SCALE GENOMIC DNA]</scope>
    <source>
        <strain evidence="4">CR</strain>
    </source>
</reference>
<gene>
    <name evidence="4" type="ORF">Cenrod_0246</name>
</gene>
<dbReference type="RefSeq" id="WP_022771196.1">
    <property type="nucleotide sequence ID" value="NC_022576.1"/>
</dbReference>
<sequence>MKKTLWGIALWMAASLATAVPPPPTAERGGTPVSTPINMQRKVALVIGNGKYQNQPLPNPPLDAQAMTIRLHELQFETGYTLIDADRTAMLRGLTDFRERLRGAGVALVYFAGHGIQMEGQNYLIPTDNDMQQEDAVKYNAIKLQDVLDELERSGAPVKVVILDACRNNPFGRNRGGGGGLAAVSNAAQGMLIAYATSPGNVAIDGRPGENGVYTAHLLNALGQPNLTIEDVFKRTRLGVAQATRGKQIPWETTSLTGNLVLRPIGAPTGTMTAAATVSSDAVVGAARSARPGRSIKDDEFRDCERCPTMHVLPAGRVQIGSPETEPGHHLGEGPQKEVTFAKPFAIGKMEVRFQEWEMCLLDGGCTHWPQDNGWGRGNRPAIHVSWEDAQHYVNWLSKKTGYTYRLPSESEWEYAARAGTRTARPWGDDIGNGSARCRDCGASTNRPGTSEAGAFPANPWKLHDLLGNVWEWTQDCHSPDLRDIPQNGLPTTLGDCSRRTLRGGSWDTAAKGVRSASRSAYPVSRREDNIGFRVVTELE</sequence>
<feature type="domain" description="Sulfatase-modifying factor enzyme-like" evidence="3">
    <location>
        <begin position="307"/>
        <end position="536"/>
    </location>
</feature>
<evidence type="ECO:0000256" key="1">
    <source>
        <dbReference type="SAM" id="SignalP"/>
    </source>
</evidence>
<proteinExistence type="predicted"/>
<dbReference type="PATRIC" id="fig|946483.4.peg.245"/>
<dbReference type="Pfam" id="PF00656">
    <property type="entry name" value="Peptidase_C14"/>
    <property type="match status" value="1"/>
</dbReference>
<dbReference type="InterPro" id="IPR042095">
    <property type="entry name" value="SUMF_sf"/>
</dbReference>
<feature type="domain" description="Peptidase C14 caspase" evidence="2">
    <location>
        <begin position="41"/>
        <end position="260"/>
    </location>
</feature>
<dbReference type="InterPro" id="IPR029030">
    <property type="entry name" value="Caspase-like_dom_sf"/>
</dbReference>
<dbReference type="STRING" id="946483.Cenrod_0246"/>